<sequence length="256" mass="27854">MLKRIAITLLACVSIAAVAEAANPAPETRNDPRIRRYLYSENQVYKLDLYLKSVTAVQFADSEEVQSILIGDSASWEVVKLQSGNVVSIKPTIPSAATNMTIYTDKHVYAFELRSMNEYVAGGGEAPVFRSIFTYPQAARPKAAAAAPKAERVDSNYMVSGKAAFRPIWVQDNGSQTSFFLPENAPRPAILKVGPKRTEELVNSRTIGNRVVVDGTSDFWVLRIGDETVCIGRGGAVAARPSLFGAQKPSEVADVR</sequence>
<dbReference type="InterPro" id="IPR033645">
    <property type="entry name" value="VirB9/CagX/TrbG_C"/>
</dbReference>
<keyword evidence="2 3" id="KW-0732">Signal</keyword>
<organism evidence="4 5">
    <name type="scientific">Rhizobium puerariae</name>
    <dbReference type="NCBI Taxonomy" id="1585791"/>
    <lineage>
        <taxon>Bacteria</taxon>
        <taxon>Pseudomonadati</taxon>
        <taxon>Pseudomonadota</taxon>
        <taxon>Alphaproteobacteria</taxon>
        <taxon>Hyphomicrobiales</taxon>
        <taxon>Rhizobiaceae</taxon>
        <taxon>Rhizobium/Agrobacterium group</taxon>
        <taxon>Rhizobium</taxon>
    </lineage>
</organism>
<evidence type="ECO:0000313" key="4">
    <source>
        <dbReference type="EMBL" id="MFB9951883.1"/>
    </source>
</evidence>
<dbReference type="Pfam" id="PF03524">
    <property type="entry name" value="CagX"/>
    <property type="match status" value="1"/>
</dbReference>
<dbReference type="EMBL" id="JBHMAA010000029">
    <property type="protein sequence ID" value="MFB9951883.1"/>
    <property type="molecule type" value="Genomic_DNA"/>
</dbReference>
<dbReference type="InterPro" id="IPR038161">
    <property type="entry name" value="VirB9/CagX/TrbG_C_sf"/>
</dbReference>
<dbReference type="Proteomes" id="UP001589692">
    <property type="component" value="Unassembled WGS sequence"/>
</dbReference>
<feature type="signal peptide" evidence="3">
    <location>
        <begin position="1"/>
        <end position="21"/>
    </location>
</feature>
<comment type="similarity">
    <text evidence="1">Belongs to the TrbG/VirB9 family.</text>
</comment>
<evidence type="ECO:0000256" key="1">
    <source>
        <dbReference type="ARBA" id="ARBA00006135"/>
    </source>
</evidence>
<comment type="caution">
    <text evidence="4">The sequence shown here is derived from an EMBL/GenBank/DDBJ whole genome shotgun (WGS) entry which is preliminary data.</text>
</comment>
<proteinExistence type="inferred from homology"/>
<evidence type="ECO:0000256" key="3">
    <source>
        <dbReference type="SAM" id="SignalP"/>
    </source>
</evidence>
<reference evidence="4 5" key="1">
    <citation type="submission" date="2024-09" db="EMBL/GenBank/DDBJ databases">
        <authorList>
            <person name="Sun Q."/>
            <person name="Mori K."/>
        </authorList>
    </citation>
    <scope>NUCLEOTIDE SEQUENCE [LARGE SCALE GENOMIC DNA]</scope>
    <source>
        <strain evidence="4 5">TBRC 4938</strain>
    </source>
</reference>
<dbReference type="Gene3D" id="2.60.40.2500">
    <property type="match status" value="1"/>
</dbReference>
<protein>
    <submittedName>
        <fullName evidence="4">TrbG/VirB9 family P-type conjugative transfer protein</fullName>
    </submittedName>
</protein>
<accession>A0ABV6AQ95</accession>
<evidence type="ECO:0000313" key="5">
    <source>
        <dbReference type="Proteomes" id="UP001589692"/>
    </source>
</evidence>
<keyword evidence="5" id="KW-1185">Reference proteome</keyword>
<dbReference type="RefSeq" id="WP_377264703.1">
    <property type="nucleotide sequence ID" value="NZ_JBHMAA010000029.1"/>
</dbReference>
<feature type="chain" id="PRO_5047538199" evidence="3">
    <location>
        <begin position="22"/>
        <end position="256"/>
    </location>
</feature>
<dbReference type="CDD" id="cd06911">
    <property type="entry name" value="VirB9_CagX_TrbG"/>
    <property type="match status" value="1"/>
</dbReference>
<evidence type="ECO:0000256" key="2">
    <source>
        <dbReference type="ARBA" id="ARBA00022729"/>
    </source>
</evidence>
<dbReference type="InterPro" id="IPR010258">
    <property type="entry name" value="Conjugal_tfr_TrbG/VirB9/CagX"/>
</dbReference>
<name>A0ABV6AQ95_9HYPH</name>
<gene>
    <name evidence="4" type="ORF">ACFFP0_23795</name>
</gene>